<feature type="active site" description="Proton donor" evidence="1">
    <location>
        <position position="58"/>
    </location>
</feature>
<feature type="binding site" evidence="2">
    <location>
        <position position="116"/>
    </location>
    <ligand>
        <name>substrate</name>
    </ligand>
</feature>
<evidence type="ECO:0000256" key="1">
    <source>
        <dbReference type="PIRSR" id="PIRSR000097-1"/>
    </source>
</evidence>
<evidence type="ECO:0000313" key="7">
    <source>
        <dbReference type="Proteomes" id="UP000523431"/>
    </source>
</evidence>
<dbReference type="PIRSF" id="PIRSF000097">
    <property type="entry name" value="AKR"/>
    <property type="match status" value="1"/>
</dbReference>
<evidence type="ECO:0000313" key="6">
    <source>
        <dbReference type="EMBL" id="MBB4533479.1"/>
    </source>
</evidence>
<dbReference type="Proteomes" id="UP000557344">
    <property type="component" value="Unassembled WGS sequence"/>
</dbReference>
<comment type="caution">
    <text evidence="5">The sequence shown here is derived from an EMBL/GenBank/DDBJ whole genome shotgun (WGS) entry which is preliminary data.</text>
</comment>
<dbReference type="InterPro" id="IPR023210">
    <property type="entry name" value="NADP_OxRdtase_dom"/>
</dbReference>
<name>A0A7W6V4P1_RHIET</name>
<proteinExistence type="predicted"/>
<dbReference type="EMBL" id="JACIID010000001">
    <property type="protein sequence ID" value="MBB4533479.1"/>
    <property type="molecule type" value="Genomic_DNA"/>
</dbReference>
<dbReference type="PANTHER" id="PTHR43638">
    <property type="entry name" value="OXIDOREDUCTASE, ALDO/KETO REDUCTASE FAMILY PROTEIN"/>
    <property type="match status" value="1"/>
</dbReference>
<feature type="domain" description="NADP-dependent oxidoreductase" evidence="4">
    <location>
        <begin position="20"/>
        <end position="268"/>
    </location>
</feature>
<protein>
    <submittedName>
        <fullName evidence="5">Diketogulonate reductase-like aldo/keto reductase</fullName>
    </submittedName>
</protein>
<dbReference type="AlphaFoldDB" id="A0A7W6V4P1"/>
<dbReference type="GO" id="GO:0016491">
    <property type="term" value="F:oxidoreductase activity"/>
    <property type="evidence" value="ECO:0007669"/>
    <property type="project" value="InterPro"/>
</dbReference>
<dbReference type="EMBL" id="JACIHU010000001">
    <property type="protein sequence ID" value="MBB4477647.1"/>
    <property type="molecule type" value="Genomic_DNA"/>
</dbReference>
<dbReference type="Pfam" id="PF00248">
    <property type="entry name" value="Aldo_ket_red"/>
    <property type="match status" value="1"/>
</dbReference>
<feature type="site" description="Lowers pKa of active site Tyr" evidence="3">
    <location>
        <position position="83"/>
    </location>
</feature>
<evidence type="ECO:0000259" key="4">
    <source>
        <dbReference type="Pfam" id="PF00248"/>
    </source>
</evidence>
<evidence type="ECO:0000313" key="8">
    <source>
        <dbReference type="Proteomes" id="UP000557344"/>
    </source>
</evidence>
<dbReference type="SUPFAM" id="SSF51430">
    <property type="entry name" value="NAD(P)-linked oxidoreductase"/>
    <property type="match status" value="1"/>
</dbReference>
<dbReference type="PANTHER" id="PTHR43638:SF3">
    <property type="entry name" value="ALDEHYDE REDUCTASE"/>
    <property type="match status" value="1"/>
</dbReference>
<gene>
    <name evidence="5" type="ORF">GGE46_000188</name>
    <name evidence="6" type="ORF">GGE57_000188</name>
</gene>
<dbReference type="InterPro" id="IPR020471">
    <property type="entry name" value="AKR"/>
</dbReference>
<dbReference type="RefSeq" id="WP_183837152.1">
    <property type="nucleotide sequence ID" value="NZ_JACIHU010000001.1"/>
</dbReference>
<dbReference type="CDD" id="cd19138">
    <property type="entry name" value="AKR_YeaE"/>
    <property type="match status" value="1"/>
</dbReference>
<sequence>MQDDPIPSVKFPNGTEVPALGQGTWAMGEDAGHARMEIESLMAGIDLGMTLIDTAEMYGDGGAEEIVGQAIRGRRDELFLVSKVYPWNASLRGTVDACERSLDRLGTDRIDLYLLHWRGNYPLAETVAAFEMLKASGKIGAWGVSNFDTDDMEELLSVPDGTNVAANQVLYNLTRRGIEYDLLPWCQSRGIPIMAYSPIEQGHILHHPELIHIAKAYQATPAQLALAFLLERDGVIVIPKTSNAERVAENRDCVSLEITDEDWQALDAAFPPPAKKKPLEML</sequence>
<dbReference type="PRINTS" id="PR00069">
    <property type="entry name" value="ALDKETRDTASE"/>
</dbReference>
<evidence type="ECO:0000256" key="3">
    <source>
        <dbReference type="PIRSR" id="PIRSR000097-3"/>
    </source>
</evidence>
<evidence type="ECO:0000256" key="2">
    <source>
        <dbReference type="PIRSR" id="PIRSR000097-2"/>
    </source>
</evidence>
<dbReference type="InterPro" id="IPR036812">
    <property type="entry name" value="NAD(P)_OxRdtase_dom_sf"/>
</dbReference>
<dbReference type="Gene3D" id="3.20.20.100">
    <property type="entry name" value="NADP-dependent oxidoreductase domain"/>
    <property type="match status" value="1"/>
</dbReference>
<reference evidence="7 8" key="1">
    <citation type="submission" date="2020-08" db="EMBL/GenBank/DDBJ databases">
        <title>Genomic Encyclopedia of Type Strains, Phase IV (KMG-V): Genome sequencing to study the core and pangenomes of soil and plant-associated prokaryotes.</title>
        <authorList>
            <person name="Whitman W."/>
        </authorList>
    </citation>
    <scope>NUCLEOTIDE SEQUENCE [LARGE SCALE GENOMIC DNA]</scope>
    <source>
        <strain evidence="5 8">SEMIA 471</strain>
        <strain evidence="6 7">SEMIA 489</strain>
    </source>
</reference>
<organism evidence="5 8">
    <name type="scientific">Rhizobium etli</name>
    <dbReference type="NCBI Taxonomy" id="29449"/>
    <lineage>
        <taxon>Bacteria</taxon>
        <taxon>Pseudomonadati</taxon>
        <taxon>Pseudomonadota</taxon>
        <taxon>Alphaproteobacteria</taxon>
        <taxon>Hyphomicrobiales</taxon>
        <taxon>Rhizobiaceae</taxon>
        <taxon>Rhizobium/Agrobacterium group</taxon>
        <taxon>Rhizobium</taxon>
    </lineage>
</organism>
<dbReference type="Proteomes" id="UP000523431">
    <property type="component" value="Unassembled WGS sequence"/>
</dbReference>
<accession>A0A7W6V4P1</accession>
<evidence type="ECO:0000313" key="5">
    <source>
        <dbReference type="EMBL" id="MBB4477647.1"/>
    </source>
</evidence>